<keyword evidence="5" id="KW-1185">Reference proteome</keyword>
<accession>A0A0L6ZC89</accession>
<dbReference type="PATRIC" id="fig|1121318.3.peg.1008"/>
<protein>
    <submittedName>
        <fullName evidence="4">NADH dehydrogenase</fullName>
        <ecNumber evidence="4">1.6.99.3</ecNumber>
    </submittedName>
</protein>
<dbReference type="SUPFAM" id="SSF55469">
    <property type="entry name" value="FMN-dependent nitroreductase-like"/>
    <property type="match status" value="1"/>
</dbReference>
<evidence type="ECO:0000259" key="3">
    <source>
        <dbReference type="Pfam" id="PF00881"/>
    </source>
</evidence>
<dbReference type="Gene3D" id="3.40.109.10">
    <property type="entry name" value="NADH Oxidase"/>
    <property type="match status" value="1"/>
</dbReference>
<dbReference type="Pfam" id="PF00881">
    <property type="entry name" value="Nitroreductase"/>
    <property type="match status" value="1"/>
</dbReference>
<evidence type="ECO:0000256" key="2">
    <source>
        <dbReference type="ARBA" id="ARBA00023002"/>
    </source>
</evidence>
<sequence length="214" mass="24562">MQILNPIENWRSIRRYEQKEVEKEKINAILEAGRMAPSWQNLQPWHFLVITEDSGKNKLAEIVTTVKLVQKAPVVIVVLGDMNGFQRDEAVRLLMEQLGERMSEEDLRKYLDRKITSPLNVGIETVKARVLEQLSYAAAFMALEASNQGLGACVLGGIENNITEETDKCREVKEYFGIPKNYEIYTLITLGYPNEKPAKRSRKNLEEVSSWEKF</sequence>
<evidence type="ECO:0000256" key="1">
    <source>
        <dbReference type="ARBA" id="ARBA00007118"/>
    </source>
</evidence>
<evidence type="ECO:0000313" key="4">
    <source>
        <dbReference type="EMBL" id="KOA20413.1"/>
    </source>
</evidence>
<dbReference type="STRING" id="36844.SAMN04488501_1084"/>
<comment type="caution">
    <text evidence="4">The sequence shown here is derived from an EMBL/GenBank/DDBJ whole genome shotgun (WGS) entry which is preliminary data.</text>
</comment>
<dbReference type="PANTHER" id="PTHR43673:SF10">
    <property type="entry name" value="NADH DEHYDROGENASE_NAD(P)H NITROREDUCTASE XCC3605-RELATED"/>
    <property type="match status" value="1"/>
</dbReference>
<dbReference type="InterPro" id="IPR000415">
    <property type="entry name" value="Nitroreductase-like"/>
</dbReference>
<reference evidence="5" key="1">
    <citation type="submission" date="2015-08" db="EMBL/GenBank/DDBJ databases">
        <title>Genome sequence of the strict anaerobe Clostridium homopropionicum LuHBu1 (DSM 5847T).</title>
        <authorList>
            <person name="Poehlein A."/>
            <person name="Beck M."/>
            <person name="Schiel-Bengelsdorf B."/>
            <person name="Bengelsdorf F.R."/>
            <person name="Daniel R."/>
            <person name="Duerre P."/>
        </authorList>
    </citation>
    <scope>NUCLEOTIDE SEQUENCE [LARGE SCALE GENOMIC DNA]</scope>
    <source>
        <strain evidence="5">DSM 5847</strain>
    </source>
</reference>
<dbReference type="EMBL" id="LHUR01000013">
    <property type="protein sequence ID" value="KOA20413.1"/>
    <property type="molecule type" value="Genomic_DNA"/>
</dbReference>
<keyword evidence="2 4" id="KW-0560">Oxidoreductase</keyword>
<name>A0A0L6ZC89_9CLOT</name>
<dbReference type="InterPro" id="IPR029479">
    <property type="entry name" value="Nitroreductase"/>
</dbReference>
<comment type="similarity">
    <text evidence="1">Belongs to the nitroreductase family.</text>
</comment>
<dbReference type="PANTHER" id="PTHR43673">
    <property type="entry name" value="NAD(P)H NITROREDUCTASE YDGI-RELATED"/>
    <property type="match status" value="1"/>
</dbReference>
<organism evidence="4 5">
    <name type="scientific">Clostridium homopropionicum DSM 5847</name>
    <dbReference type="NCBI Taxonomy" id="1121318"/>
    <lineage>
        <taxon>Bacteria</taxon>
        <taxon>Bacillati</taxon>
        <taxon>Bacillota</taxon>
        <taxon>Clostridia</taxon>
        <taxon>Eubacteriales</taxon>
        <taxon>Clostridiaceae</taxon>
        <taxon>Clostridium</taxon>
    </lineage>
</organism>
<dbReference type="RefSeq" id="WP_052220585.1">
    <property type="nucleotide sequence ID" value="NZ_LHUR01000013.1"/>
</dbReference>
<dbReference type="EC" id="1.6.99.3" evidence="4"/>
<feature type="domain" description="Nitroreductase" evidence="3">
    <location>
        <begin position="7"/>
        <end position="192"/>
    </location>
</feature>
<dbReference type="AlphaFoldDB" id="A0A0L6ZC89"/>
<gene>
    <name evidence="4" type="primary">nox</name>
    <name evidence="4" type="ORF">CLHOM_10010</name>
</gene>
<dbReference type="GO" id="GO:0016491">
    <property type="term" value="F:oxidoreductase activity"/>
    <property type="evidence" value="ECO:0007669"/>
    <property type="project" value="UniProtKB-KW"/>
</dbReference>
<proteinExistence type="inferred from homology"/>
<dbReference type="Proteomes" id="UP000037043">
    <property type="component" value="Unassembled WGS sequence"/>
</dbReference>
<evidence type="ECO:0000313" key="5">
    <source>
        <dbReference type="Proteomes" id="UP000037043"/>
    </source>
</evidence>